<evidence type="ECO:0000256" key="11">
    <source>
        <dbReference type="ARBA" id="ARBA00022989"/>
    </source>
</evidence>
<evidence type="ECO:0000256" key="17">
    <source>
        <dbReference type="SAM" id="Phobius"/>
    </source>
</evidence>
<comment type="subunit">
    <text evidence="16">Complex I is composed of 45 different subunits. Interacts with BCAP31.</text>
</comment>
<dbReference type="PANTHER" id="PTHR13327:SF0">
    <property type="entry name" value="NADH DEHYDROGENASE [UBIQUINONE] 1 BETA SUBCOMPLEX SUBUNIT 11, MITOCHONDRIAL"/>
    <property type="match status" value="1"/>
</dbReference>
<proteinExistence type="inferred from homology"/>
<comment type="similarity">
    <text evidence="3">Belongs to the complex I NDUFB11 subunit family.</text>
</comment>
<evidence type="ECO:0000256" key="8">
    <source>
        <dbReference type="ARBA" id="ARBA00022792"/>
    </source>
</evidence>
<dbReference type="AlphaFoldDB" id="V4AMV8"/>
<evidence type="ECO:0000256" key="10">
    <source>
        <dbReference type="ARBA" id="ARBA00022982"/>
    </source>
</evidence>
<gene>
    <name evidence="18" type="ORF">LOTGIDRAFT_202405</name>
</gene>
<dbReference type="OMA" id="DTKPRYW"/>
<dbReference type="GO" id="GO:0005743">
    <property type="term" value="C:mitochondrial inner membrane"/>
    <property type="evidence" value="ECO:0007669"/>
    <property type="project" value="UniProtKB-SubCell"/>
</dbReference>
<evidence type="ECO:0000256" key="9">
    <source>
        <dbReference type="ARBA" id="ARBA00022946"/>
    </source>
</evidence>
<dbReference type="InterPro" id="IPR019329">
    <property type="entry name" value="NADH_UbQ_OxRdtase_ESSS_su"/>
</dbReference>
<evidence type="ECO:0000256" key="14">
    <source>
        <dbReference type="ARBA" id="ARBA00030753"/>
    </source>
</evidence>
<dbReference type="CTD" id="20245527"/>
<evidence type="ECO:0000313" key="19">
    <source>
        <dbReference type="Proteomes" id="UP000030746"/>
    </source>
</evidence>
<evidence type="ECO:0000256" key="3">
    <source>
        <dbReference type="ARBA" id="ARBA00008915"/>
    </source>
</evidence>
<keyword evidence="11 17" id="KW-1133">Transmembrane helix</keyword>
<evidence type="ECO:0000256" key="7">
    <source>
        <dbReference type="ARBA" id="ARBA00022692"/>
    </source>
</evidence>
<keyword evidence="13 17" id="KW-0472">Membrane</keyword>
<name>V4AMV8_LOTGI</name>
<evidence type="ECO:0000256" key="2">
    <source>
        <dbReference type="ARBA" id="ARBA00004434"/>
    </source>
</evidence>
<evidence type="ECO:0000313" key="18">
    <source>
        <dbReference type="EMBL" id="ESO94936.1"/>
    </source>
</evidence>
<keyword evidence="8" id="KW-0999">Mitochondrion inner membrane</keyword>
<reference evidence="18 19" key="1">
    <citation type="journal article" date="2013" name="Nature">
        <title>Insights into bilaterian evolution from three spiralian genomes.</title>
        <authorList>
            <person name="Simakov O."/>
            <person name="Marletaz F."/>
            <person name="Cho S.J."/>
            <person name="Edsinger-Gonzales E."/>
            <person name="Havlak P."/>
            <person name="Hellsten U."/>
            <person name="Kuo D.H."/>
            <person name="Larsson T."/>
            <person name="Lv J."/>
            <person name="Arendt D."/>
            <person name="Savage R."/>
            <person name="Osoegawa K."/>
            <person name="de Jong P."/>
            <person name="Grimwood J."/>
            <person name="Chapman J.A."/>
            <person name="Shapiro H."/>
            <person name="Aerts A."/>
            <person name="Otillar R.P."/>
            <person name="Terry A.Y."/>
            <person name="Boore J.L."/>
            <person name="Grigoriev I.V."/>
            <person name="Lindberg D.R."/>
            <person name="Seaver E.C."/>
            <person name="Weisblat D.A."/>
            <person name="Putnam N.H."/>
            <person name="Rokhsar D.S."/>
        </authorList>
    </citation>
    <scope>NUCLEOTIDE SEQUENCE [LARGE SCALE GENOMIC DNA]</scope>
</reference>
<evidence type="ECO:0000256" key="12">
    <source>
        <dbReference type="ARBA" id="ARBA00023128"/>
    </source>
</evidence>
<protein>
    <recommendedName>
        <fullName evidence="4">NADH dehydrogenase [ubiquinone] 1 beta subcomplex subunit 11, mitochondrial</fullName>
    </recommendedName>
    <alternativeName>
        <fullName evidence="15">Complex I-ESSS</fullName>
    </alternativeName>
    <alternativeName>
        <fullName evidence="14">NADH-ubiquinone oxidoreductase ESSS subunit</fullName>
    </alternativeName>
</protein>
<dbReference type="Pfam" id="PF10183">
    <property type="entry name" value="ESSS"/>
    <property type="match status" value="1"/>
</dbReference>
<keyword evidence="19" id="KW-1185">Reference proteome</keyword>
<dbReference type="KEGG" id="lgi:LOTGIDRAFT_202405"/>
<evidence type="ECO:0000256" key="13">
    <source>
        <dbReference type="ARBA" id="ARBA00023136"/>
    </source>
</evidence>
<keyword evidence="7 17" id="KW-0812">Transmembrane</keyword>
<dbReference type="STRING" id="225164.V4AMV8"/>
<feature type="transmembrane region" description="Helical" evidence="17">
    <location>
        <begin position="90"/>
        <end position="112"/>
    </location>
</feature>
<evidence type="ECO:0000256" key="5">
    <source>
        <dbReference type="ARBA" id="ARBA00022448"/>
    </source>
</evidence>
<dbReference type="Proteomes" id="UP000030746">
    <property type="component" value="Unassembled WGS sequence"/>
</dbReference>
<dbReference type="OrthoDB" id="5917019at2759"/>
<accession>V4AMV8</accession>
<comment type="function">
    <text evidence="1">Accessory subunit of the mitochondrial membrane respiratory chain NADH dehydrogenase (Complex I), that is believed not to be involved in catalysis. Complex I functions in the transfer of electrons from NADH to the respiratory chain. The immediate electron acceptor for the enzyme is believed to be ubiquinone.</text>
</comment>
<dbReference type="PANTHER" id="PTHR13327">
    <property type="entry name" value="NADH-UBIQUINONE OXIDOREDUCTASE ESSS SUBUNIT, MITOCHONDRIAL PRECURSOR"/>
    <property type="match status" value="1"/>
</dbReference>
<evidence type="ECO:0000256" key="16">
    <source>
        <dbReference type="ARBA" id="ARBA00046528"/>
    </source>
</evidence>
<organism evidence="18 19">
    <name type="scientific">Lottia gigantea</name>
    <name type="common">Giant owl limpet</name>
    <dbReference type="NCBI Taxonomy" id="225164"/>
    <lineage>
        <taxon>Eukaryota</taxon>
        <taxon>Metazoa</taxon>
        <taxon>Spiralia</taxon>
        <taxon>Lophotrochozoa</taxon>
        <taxon>Mollusca</taxon>
        <taxon>Gastropoda</taxon>
        <taxon>Patellogastropoda</taxon>
        <taxon>Lottioidea</taxon>
        <taxon>Lottiidae</taxon>
        <taxon>Lottia</taxon>
    </lineage>
</organism>
<evidence type="ECO:0000256" key="6">
    <source>
        <dbReference type="ARBA" id="ARBA00022660"/>
    </source>
</evidence>
<dbReference type="GeneID" id="20245527"/>
<keyword evidence="5" id="KW-0813">Transport</keyword>
<keyword evidence="12" id="KW-0496">Mitochondrion</keyword>
<keyword evidence="6" id="KW-0679">Respiratory chain</keyword>
<dbReference type="RefSeq" id="XP_009054369.1">
    <property type="nucleotide sequence ID" value="XM_009056121.1"/>
</dbReference>
<keyword evidence="9" id="KW-0809">Transit peptide</keyword>
<keyword evidence="10" id="KW-0249">Electron transport</keyword>
<sequence length="166" mass="18783">MAGLLRTISGQGRILTSLGRLQPSSFSCTCIRTISTSKNKKETTIGAIQPMPNTKDLKKLEEHFADDDPTKDKNWISAGISYTDKEMDTFVYQGYAAMLSLIFVAFGFVLYYQPDHLMQDWALREAYLEIEHREKNGLPLVDPNLIPLDQISLPDESEIQDINIII</sequence>
<evidence type="ECO:0000256" key="4">
    <source>
        <dbReference type="ARBA" id="ARBA00018632"/>
    </source>
</evidence>
<evidence type="ECO:0000256" key="1">
    <source>
        <dbReference type="ARBA" id="ARBA00003195"/>
    </source>
</evidence>
<comment type="subcellular location">
    <subcellularLocation>
        <location evidence="2">Mitochondrion inner membrane</location>
        <topology evidence="2">Single-pass membrane protein</topology>
    </subcellularLocation>
</comment>
<dbReference type="HOGENOM" id="CLU_109862_1_0_1"/>
<evidence type="ECO:0000256" key="15">
    <source>
        <dbReference type="ARBA" id="ARBA00031387"/>
    </source>
</evidence>
<dbReference type="EMBL" id="KB201705">
    <property type="protein sequence ID" value="ESO94936.1"/>
    <property type="molecule type" value="Genomic_DNA"/>
</dbReference>